<feature type="transmembrane region" description="Helical" evidence="9">
    <location>
        <begin position="309"/>
        <end position="336"/>
    </location>
</feature>
<dbReference type="InParanoid" id="A0A316V229"/>
<dbReference type="AlphaFoldDB" id="A0A316V229"/>
<evidence type="ECO:0000256" key="4">
    <source>
        <dbReference type="ARBA" id="ARBA00022692"/>
    </source>
</evidence>
<feature type="transmembrane region" description="Helical" evidence="9">
    <location>
        <begin position="530"/>
        <end position="552"/>
    </location>
</feature>
<dbReference type="RefSeq" id="XP_025351626.1">
    <property type="nucleotide sequence ID" value="XM_025500203.1"/>
</dbReference>
<protein>
    <submittedName>
        <fullName evidence="11">MFS general substrate transporter</fullName>
    </submittedName>
</protein>
<dbReference type="Gene3D" id="1.20.1250.20">
    <property type="entry name" value="MFS general substrate transporter like domains"/>
    <property type="match status" value="1"/>
</dbReference>
<dbReference type="GeneID" id="37021984"/>
<evidence type="ECO:0000256" key="3">
    <source>
        <dbReference type="ARBA" id="ARBA00022475"/>
    </source>
</evidence>
<dbReference type="STRING" id="1280837.A0A316V229"/>
<comment type="subcellular location">
    <subcellularLocation>
        <location evidence="1">Cell membrane</location>
        <topology evidence="1">Multi-pass membrane protein</topology>
    </subcellularLocation>
</comment>
<dbReference type="Pfam" id="PF07690">
    <property type="entry name" value="MFS_1"/>
    <property type="match status" value="1"/>
</dbReference>
<feature type="region of interest" description="Disordered" evidence="8">
    <location>
        <begin position="1"/>
        <end position="23"/>
    </location>
</feature>
<evidence type="ECO:0000256" key="5">
    <source>
        <dbReference type="ARBA" id="ARBA00022989"/>
    </source>
</evidence>
<keyword evidence="4 9" id="KW-0812">Transmembrane</keyword>
<dbReference type="SUPFAM" id="SSF103473">
    <property type="entry name" value="MFS general substrate transporter"/>
    <property type="match status" value="2"/>
</dbReference>
<dbReference type="EMBL" id="KZ819611">
    <property type="protein sequence ID" value="PWN31324.1"/>
    <property type="molecule type" value="Genomic_DNA"/>
</dbReference>
<feature type="transmembrane region" description="Helical" evidence="9">
    <location>
        <begin position="129"/>
        <end position="152"/>
    </location>
</feature>
<organism evidence="11 12">
    <name type="scientific">Meira miltonrushii</name>
    <dbReference type="NCBI Taxonomy" id="1280837"/>
    <lineage>
        <taxon>Eukaryota</taxon>
        <taxon>Fungi</taxon>
        <taxon>Dikarya</taxon>
        <taxon>Basidiomycota</taxon>
        <taxon>Ustilaginomycotina</taxon>
        <taxon>Exobasidiomycetes</taxon>
        <taxon>Exobasidiales</taxon>
        <taxon>Brachybasidiaceae</taxon>
        <taxon>Meira</taxon>
    </lineage>
</organism>
<feature type="transmembrane region" description="Helical" evidence="9">
    <location>
        <begin position="471"/>
        <end position="492"/>
    </location>
</feature>
<evidence type="ECO:0000256" key="8">
    <source>
        <dbReference type="SAM" id="MobiDB-lite"/>
    </source>
</evidence>
<dbReference type="PANTHER" id="PTHR23502:SF186">
    <property type="entry name" value="MAJOR FACILITATOR SUPERFAMILY (MFS) PROFILE DOMAIN-CONTAINING PROTEIN"/>
    <property type="match status" value="1"/>
</dbReference>
<feature type="transmembrane region" description="Helical" evidence="9">
    <location>
        <begin position="158"/>
        <end position="178"/>
    </location>
</feature>
<dbReference type="InterPro" id="IPR020846">
    <property type="entry name" value="MFS_dom"/>
</dbReference>
<evidence type="ECO:0000256" key="7">
    <source>
        <dbReference type="ARBA" id="ARBA00038459"/>
    </source>
</evidence>
<proteinExistence type="inferred from homology"/>
<evidence type="ECO:0000256" key="1">
    <source>
        <dbReference type="ARBA" id="ARBA00004651"/>
    </source>
</evidence>
<dbReference type="GO" id="GO:0005886">
    <property type="term" value="C:plasma membrane"/>
    <property type="evidence" value="ECO:0007669"/>
    <property type="project" value="UniProtKB-SubCell"/>
</dbReference>
<keyword evidence="3" id="KW-1003">Cell membrane</keyword>
<dbReference type="GO" id="GO:0022857">
    <property type="term" value="F:transmembrane transporter activity"/>
    <property type="evidence" value="ECO:0007669"/>
    <property type="project" value="InterPro"/>
</dbReference>
<dbReference type="InterPro" id="IPR011701">
    <property type="entry name" value="MFS"/>
</dbReference>
<gene>
    <name evidence="11" type="ORF">FA14DRAFT_169368</name>
</gene>
<evidence type="ECO:0000259" key="10">
    <source>
        <dbReference type="PROSITE" id="PS50850"/>
    </source>
</evidence>
<keyword evidence="6 9" id="KW-0472">Membrane</keyword>
<accession>A0A316V229</accession>
<feature type="transmembrane region" description="Helical" evidence="9">
    <location>
        <begin position="498"/>
        <end position="523"/>
    </location>
</feature>
<dbReference type="OrthoDB" id="6770063at2759"/>
<feature type="compositionally biased region" description="Polar residues" evidence="8">
    <location>
        <begin position="8"/>
        <end position="23"/>
    </location>
</feature>
<keyword evidence="5 9" id="KW-1133">Transmembrane helix</keyword>
<feature type="transmembrane region" description="Helical" evidence="9">
    <location>
        <begin position="216"/>
        <end position="238"/>
    </location>
</feature>
<evidence type="ECO:0000256" key="2">
    <source>
        <dbReference type="ARBA" id="ARBA00022448"/>
    </source>
</evidence>
<dbReference type="CDD" id="cd17323">
    <property type="entry name" value="MFS_Tpo1_MDR_like"/>
    <property type="match status" value="1"/>
</dbReference>
<reference evidence="11 12" key="1">
    <citation type="journal article" date="2018" name="Mol. Biol. Evol.">
        <title>Broad Genomic Sampling Reveals a Smut Pathogenic Ancestry of the Fungal Clade Ustilaginomycotina.</title>
        <authorList>
            <person name="Kijpornyongpan T."/>
            <person name="Mondo S.J."/>
            <person name="Barry K."/>
            <person name="Sandor L."/>
            <person name="Lee J."/>
            <person name="Lipzen A."/>
            <person name="Pangilinan J."/>
            <person name="LaButti K."/>
            <person name="Hainaut M."/>
            <person name="Henrissat B."/>
            <person name="Grigoriev I.V."/>
            <person name="Spatafora J.W."/>
            <person name="Aime M.C."/>
        </authorList>
    </citation>
    <scope>NUCLEOTIDE SEQUENCE [LARGE SCALE GENOMIC DNA]</scope>
    <source>
        <strain evidence="11 12">MCA 3882</strain>
    </source>
</reference>
<feature type="region of interest" description="Disordered" evidence="8">
    <location>
        <begin position="420"/>
        <end position="440"/>
    </location>
</feature>
<dbReference type="PROSITE" id="PS50850">
    <property type="entry name" value="MFS"/>
    <property type="match status" value="1"/>
</dbReference>
<evidence type="ECO:0000313" key="12">
    <source>
        <dbReference type="Proteomes" id="UP000245771"/>
    </source>
</evidence>
<keyword evidence="12" id="KW-1185">Reference proteome</keyword>
<dbReference type="InterPro" id="IPR036259">
    <property type="entry name" value="MFS_trans_sf"/>
</dbReference>
<evidence type="ECO:0000313" key="11">
    <source>
        <dbReference type="EMBL" id="PWN31324.1"/>
    </source>
</evidence>
<keyword evidence="2" id="KW-0813">Transport</keyword>
<comment type="similarity">
    <text evidence="7">Belongs to the major facilitator superfamily. DHA1 family. Polyamines/proton antiporter (TC 2.A.1.2.16) subfamily.</text>
</comment>
<dbReference type="Proteomes" id="UP000245771">
    <property type="component" value="Unassembled WGS sequence"/>
</dbReference>
<sequence length="598" mass="66074">MADDQGSARITTSVTPNDPTHLSDSLSISNDSFTIPSFNIDNIKLENAEDPRNWSPARKWSTTAIISLMGFISPLGSSVVVPGAPLMDRFFSLHSRELSLLPVSFFVLGLGVGPFLLAPASELKGRHPIFLVSCFIFVLFNIGTAFSSNYAALNFLRFLAGAAGSTGPSLGAGSIGDMFAPKERGRAQSLYGLGPLLGPVCGAIAGGWLVQSINSWRWLLWFLTILSAVIAIIVTLFLKETFAPVLLRKKIQRLAKEHLRSIENLQPTAIQHVDQLEQHRRTLLKRFIAIFLPSPELRKRTRLAMSRPFRLLFGNPICAIFSLYMGFIYGIIFLFLTQHPLLFQRHDLDEDPASRNLPSYGFSPGLASLTYLGLGLGFLVAASVNVLLQDSIYARLVLNRGRIGWVLFKDREEIVRRAQRRQMEEESNAEKNDEHSTIDVEGQRPALVEGNFTHDQSATSNQTDGRPEFRLPLCLVGMIILPLGLFVFGWTATAKTHFMLPLLGSFLVGVGSILPFQAILVYLVDAFIPFSASATACAVLVRCILAAVFPLFSEKMFVALGFGWGSTLLALVSMLAIPVPIILFWRGEQLRERFKFKG</sequence>
<feature type="transmembrane region" description="Helical" evidence="9">
    <location>
        <begin position="366"/>
        <end position="388"/>
    </location>
</feature>
<evidence type="ECO:0000256" key="6">
    <source>
        <dbReference type="ARBA" id="ARBA00023136"/>
    </source>
</evidence>
<feature type="transmembrane region" description="Helical" evidence="9">
    <location>
        <begin position="190"/>
        <end position="210"/>
    </location>
</feature>
<feature type="transmembrane region" description="Helical" evidence="9">
    <location>
        <begin position="100"/>
        <end position="117"/>
    </location>
</feature>
<feature type="domain" description="Major facilitator superfamily (MFS) profile" evidence="10">
    <location>
        <begin position="62"/>
        <end position="590"/>
    </location>
</feature>
<dbReference type="PANTHER" id="PTHR23502">
    <property type="entry name" value="MAJOR FACILITATOR SUPERFAMILY"/>
    <property type="match status" value="1"/>
</dbReference>
<feature type="transmembrane region" description="Helical" evidence="9">
    <location>
        <begin position="564"/>
        <end position="585"/>
    </location>
</feature>
<name>A0A316V229_9BASI</name>
<feature type="transmembrane region" description="Helical" evidence="9">
    <location>
        <begin position="60"/>
        <end position="80"/>
    </location>
</feature>
<evidence type="ECO:0000256" key="9">
    <source>
        <dbReference type="SAM" id="Phobius"/>
    </source>
</evidence>